<evidence type="ECO:0000313" key="13">
    <source>
        <dbReference type="WBParaSite" id="DME_0000778801-mRNA-1"/>
    </source>
</evidence>
<evidence type="ECO:0000256" key="4">
    <source>
        <dbReference type="ARBA" id="ARBA00022568"/>
    </source>
</evidence>
<feature type="transmembrane region" description="Helical" evidence="8">
    <location>
        <begin position="313"/>
        <end position="329"/>
    </location>
</feature>
<dbReference type="GO" id="GO:0008273">
    <property type="term" value="F:calcium, potassium:sodium antiporter activity"/>
    <property type="evidence" value="ECO:0007669"/>
    <property type="project" value="TreeGrafter"/>
</dbReference>
<feature type="transmembrane region" description="Helical" evidence="8">
    <location>
        <begin position="376"/>
        <end position="398"/>
    </location>
</feature>
<evidence type="ECO:0000256" key="7">
    <source>
        <dbReference type="ARBA" id="ARBA00023136"/>
    </source>
</evidence>
<dbReference type="STRING" id="318479.A0A0N4UJF3"/>
<comment type="subcellular location">
    <subcellularLocation>
        <location evidence="1">Membrane</location>
        <topology evidence="1">Multi-pass membrane protein</topology>
    </subcellularLocation>
</comment>
<feature type="domain" description="Sodium/calcium exchanger membrane region" evidence="9">
    <location>
        <begin position="341"/>
        <end position="496"/>
    </location>
</feature>
<keyword evidence="7 8" id="KW-0472">Membrane</keyword>
<evidence type="ECO:0000259" key="9">
    <source>
        <dbReference type="Pfam" id="PF01699"/>
    </source>
</evidence>
<dbReference type="GO" id="GO:0006874">
    <property type="term" value="P:intracellular calcium ion homeostasis"/>
    <property type="evidence" value="ECO:0007669"/>
    <property type="project" value="TreeGrafter"/>
</dbReference>
<evidence type="ECO:0000313" key="10">
    <source>
        <dbReference type="EMBL" id="VDN52012.1"/>
    </source>
</evidence>
<keyword evidence="4" id="KW-0406">Ion transport</keyword>
<dbReference type="FunFam" id="1.20.1420.30:FF:000004">
    <property type="entry name" value="Sodium/potassium/calcium exchanger 2 isoform 1"/>
    <property type="match status" value="1"/>
</dbReference>
<feature type="transmembrane region" description="Helical" evidence="8">
    <location>
        <begin position="180"/>
        <end position="200"/>
    </location>
</feature>
<dbReference type="GO" id="GO:0005886">
    <property type="term" value="C:plasma membrane"/>
    <property type="evidence" value="ECO:0007669"/>
    <property type="project" value="TreeGrafter"/>
</dbReference>
<feature type="transmembrane region" description="Helical" evidence="8">
    <location>
        <begin position="155"/>
        <end position="174"/>
    </location>
</feature>
<dbReference type="Gene3D" id="1.20.1420.30">
    <property type="entry name" value="NCX, central ion-binding region"/>
    <property type="match status" value="2"/>
</dbReference>
<keyword evidence="3" id="KW-0050">Antiport</keyword>
<dbReference type="WBParaSite" id="DME_0000778801-mRNA-1">
    <property type="protein sequence ID" value="DME_0000778801-mRNA-1"/>
    <property type="gene ID" value="DME_0000778801"/>
</dbReference>
<accession>A0A0N4UJF3</accession>
<keyword evidence="4" id="KW-0813">Transport</keyword>
<evidence type="ECO:0000256" key="5">
    <source>
        <dbReference type="ARBA" id="ARBA00022692"/>
    </source>
</evidence>
<dbReference type="InterPro" id="IPR044880">
    <property type="entry name" value="NCX_ion-bd_dom_sf"/>
</dbReference>
<evidence type="ECO:0000256" key="6">
    <source>
        <dbReference type="ARBA" id="ARBA00022989"/>
    </source>
</evidence>
<dbReference type="NCBIfam" id="TIGR00367">
    <property type="entry name" value="calcium/sodium antiporter"/>
    <property type="match status" value="1"/>
</dbReference>
<reference evidence="10 12" key="2">
    <citation type="submission" date="2018-11" db="EMBL/GenBank/DDBJ databases">
        <authorList>
            <consortium name="Pathogen Informatics"/>
        </authorList>
    </citation>
    <scope>NUCLEOTIDE SEQUENCE [LARGE SCALE GENOMIC DNA]</scope>
</reference>
<feature type="transmembrane region" description="Helical" evidence="8">
    <location>
        <begin position="341"/>
        <end position="364"/>
    </location>
</feature>
<protein>
    <submittedName>
        <fullName evidence="13">Sodium/calcium exchanger membrane region domain-containing protein</fullName>
    </submittedName>
</protein>
<evidence type="ECO:0000256" key="3">
    <source>
        <dbReference type="ARBA" id="ARBA00022449"/>
    </source>
</evidence>
<dbReference type="PANTHER" id="PTHR10846">
    <property type="entry name" value="SODIUM/POTASSIUM/CALCIUM EXCHANGER"/>
    <property type="match status" value="1"/>
</dbReference>
<proteinExistence type="inferred from homology"/>
<evidence type="ECO:0000256" key="2">
    <source>
        <dbReference type="ARBA" id="ARBA00005364"/>
    </source>
</evidence>
<dbReference type="EMBL" id="UYYG01000040">
    <property type="protein sequence ID" value="VDN52012.1"/>
    <property type="molecule type" value="Genomic_DNA"/>
</dbReference>
<dbReference type="FunFam" id="1.20.1420.30:FF:000066">
    <property type="entry name" value="Na/Ca eXchangers"/>
    <property type="match status" value="1"/>
</dbReference>
<keyword evidence="4" id="KW-0109">Calcium transport</keyword>
<keyword evidence="6 8" id="KW-1133">Transmembrane helix</keyword>
<sequence>MKYQQVLSFIVSFKLFFSIKENIKLLVKKNETSDDSFPSDLFTIEQRKKGAIILHFCGLIYMFIALSIVCDEYFVPSLSVLTERLMISDDVAGATFMAAGGSAPEFFTSVFGLFLTHNNVGVGTIVGSATFNILCVLSCCALFSREMLQLTWWPLFRDVFFYMFALLFLVFFFFDEIIEWHEALTMFLIYILYAVAMKYNNHLEKMFKYKLLHQSRVRIFPTNNKLDKEIIHFQSTSRRRNSERRKSIPVLHSGALFRGGISSFVQQNDADNEYLSKNRKNFSVFKHIYRIFFFNSNEKPVDISWPNTIKSRIVYLIVAPIIIPLYFTLADTKKPESKKYYIWTFIGSILWIAFFSYLMVWWAKIIGETLGINNEIMGLTILAAGTSIPDLITSVIVARKGLGDMAVSSSIGSNLFDICVGLPIPWLLHFIIHGLSHMSLVPVSVSSKGLICSVGMLFIMLFVLIIAIAISGWRMNKLFGIIMIVSYILLCLFSIFLEMNIIRCPLRIENSC</sequence>
<dbReference type="InterPro" id="IPR004481">
    <property type="entry name" value="K/Na/Ca-exchanger"/>
</dbReference>
<feature type="transmembrane region" description="Helical" evidence="8">
    <location>
        <begin position="449"/>
        <end position="472"/>
    </location>
</feature>
<dbReference type="InterPro" id="IPR004837">
    <property type="entry name" value="NaCa_Exmemb"/>
</dbReference>
<keyword evidence="4" id="KW-0106">Calcium</keyword>
<evidence type="ECO:0000256" key="8">
    <source>
        <dbReference type="SAM" id="Phobius"/>
    </source>
</evidence>
<dbReference type="PANTHER" id="PTHR10846:SF72">
    <property type="entry name" value="SODIUM_POTASSIUM_CALCIUM EXCHANGER NCKX30C"/>
    <property type="match status" value="1"/>
</dbReference>
<feature type="transmembrane region" description="Helical" evidence="8">
    <location>
        <begin position="478"/>
        <end position="497"/>
    </location>
</feature>
<dbReference type="Pfam" id="PF01699">
    <property type="entry name" value="Na_Ca_ex"/>
    <property type="match status" value="2"/>
</dbReference>
<dbReference type="Proteomes" id="UP000274756">
    <property type="component" value="Unassembled WGS sequence"/>
</dbReference>
<reference evidence="13" key="1">
    <citation type="submission" date="2017-02" db="UniProtKB">
        <authorList>
            <consortium name="WormBaseParasite"/>
        </authorList>
    </citation>
    <scope>IDENTIFICATION</scope>
</reference>
<evidence type="ECO:0000313" key="12">
    <source>
        <dbReference type="Proteomes" id="UP000274756"/>
    </source>
</evidence>
<dbReference type="AlphaFoldDB" id="A0A0N4UJF3"/>
<dbReference type="OrthoDB" id="2127281at2759"/>
<dbReference type="GO" id="GO:0005262">
    <property type="term" value="F:calcium channel activity"/>
    <property type="evidence" value="ECO:0007669"/>
    <property type="project" value="TreeGrafter"/>
</dbReference>
<evidence type="ECO:0000256" key="1">
    <source>
        <dbReference type="ARBA" id="ARBA00004141"/>
    </source>
</evidence>
<feature type="transmembrane region" description="Helical" evidence="8">
    <location>
        <begin position="51"/>
        <end position="69"/>
    </location>
</feature>
<name>A0A0N4UJF3_DRAME</name>
<feature type="transmembrane region" description="Helical" evidence="8">
    <location>
        <begin position="120"/>
        <end position="143"/>
    </location>
</feature>
<feature type="domain" description="Sodium/calcium exchanger membrane region" evidence="9">
    <location>
        <begin position="58"/>
        <end position="196"/>
    </location>
</feature>
<organism evidence="11 13">
    <name type="scientific">Dracunculus medinensis</name>
    <name type="common">Guinea worm</name>
    <dbReference type="NCBI Taxonomy" id="318479"/>
    <lineage>
        <taxon>Eukaryota</taxon>
        <taxon>Metazoa</taxon>
        <taxon>Ecdysozoa</taxon>
        <taxon>Nematoda</taxon>
        <taxon>Chromadorea</taxon>
        <taxon>Rhabditida</taxon>
        <taxon>Spirurina</taxon>
        <taxon>Dracunculoidea</taxon>
        <taxon>Dracunculidae</taxon>
        <taxon>Dracunculus</taxon>
    </lineage>
</organism>
<comment type="similarity">
    <text evidence="2">Belongs to the Ca(2+):cation antiporter (CaCA) (TC 2.A.19) family. SLC24A subfamily.</text>
</comment>
<evidence type="ECO:0000313" key="11">
    <source>
        <dbReference type="Proteomes" id="UP000038040"/>
    </source>
</evidence>
<gene>
    <name evidence="10" type="ORF">DME_LOCUS1985</name>
</gene>
<keyword evidence="12" id="KW-1185">Reference proteome</keyword>
<dbReference type="Proteomes" id="UP000038040">
    <property type="component" value="Unplaced"/>
</dbReference>
<keyword evidence="5 8" id="KW-0812">Transmembrane</keyword>